<comment type="catalytic activity">
    <reaction evidence="2">
        <text>chorismate + L-glutamine = anthranilate + pyruvate + L-glutamate + H(+)</text>
        <dbReference type="Rhea" id="RHEA:21732"/>
        <dbReference type="ChEBI" id="CHEBI:15361"/>
        <dbReference type="ChEBI" id="CHEBI:15378"/>
        <dbReference type="ChEBI" id="CHEBI:16567"/>
        <dbReference type="ChEBI" id="CHEBI:29748"/>
        <dbReference type="ChEBI" id="CHEBI:29985"/>
        <dbReference type="ChEBI" id="CHEBI:58359"/>
        <dbReference type="EC" id="4.1.3.27"/>
    </reaction>
</comment>
<dbReference type="SUPFAM" id="SSF52317">
    <property type="entry name" value="Class I glutamine amidotransferase-like"/>
    <property type="match status" value="1"/>
</dbReference>
<dbReference type="EC" id="4.1.3.27" evidence="2"/>
<keyword evidence="8" id="KW-1185">Reference proteome</keyword>
<dbReference type="PROSITE" id="PS51273">
    <property type="entry name" value="GATASE_TYPE_1"/>
    <property type="match status" value="1"/>
</dbReference>
<dbReference type="Proteomes" id="UP000255066">
    <property type="component" value="Unassembled WGS sequence"/>
</dbReference>
<dbReference type="Gene3D" id="3.40.50.880">
    <property type="match status" value="1"/>
</dbReference>
<keyword evidence="2" id="KW-0822">Tryptophan biosynthesis</keyword>
<feature type="domain" description="Anthranilate synthase component I N-terminal" evidence="5">
    <location>
        <begin position="106"/>
        <end position="199"/>
    </location>
</feature>
<evidence type="ECO:0000313" key="6">
    <source>
        <dbReference type="EMBL" id="KTC69411.1"/>
    </source>
</evidence>
<keyword evidence="1 7" id="KW-0315">Glutamine amidotransferase</keyword>
<gene>
    <name evidence="7" type="primary">trpE</name>
    <name evidence="6" type="ORF">Lbir_2150</name>
    <name evidence="7" type="ORF">NCTC12437_01752</name>
</gene>
<dbReference type="PRINTS" id="PR00097">
    <property type="entry name" value="ANTSNTHASEII"/>
</dbReference>
<dbReference type="CDD" id="cd01743">
    <property type="entry name" value="GATase1_Anthranilate_Synthase"/>
    <property type="match status" value="1"/>
</dbReference>
<dbReference type="GO" id="GO:0016740">
    <property type="term" value="F:transferase activity"/>
    <property type="evidence" value="ECO:0007669"/>
    <property type="project" value="UniProtKB-KW"/>
</dbReference>
<dbReference type="PANTHER" id="PTHR11236:SF9">
    <property type="entry name" value="ANTHRANILATE SYNTHASE COMPONENT 1"/>
    <property type="match status" value="1"/>
</dbReference>
<dbReference type="Pfam" id="PF00425">
    <property type="entry name" value="Chorismate_bind"/>
    <property type="match status" value="1"/>
</dbReference>
<keyword evidence="2 7" id="KW-0456">Lyase</keyword>
<dbReference type="OrthoDB" id="9803598at2"/>
<evidence type="ECO:0000259" key="4">
    <source>
        <dbReference type="Pfam" id="PF00425"/>
    </source>
</evidence>
<keyword evidence="7" id="KW-0808">Transferase</keyword>
<dbReference type="Pfam" id="PF04715">
    <property type="entry name" value="Anth_synt_I_N"/>
    <property type="match status" value="1"/>
</dbReference>
<name>A0A378I9T8_9GAMM</name>
<dbReference type="PIRSF" id="PIRSF036934">
    <property type="entry name" value="TrpE-G"/>
    <property type="match status" value="1"/>
</dbReference>
<dbReference type="Gene3D" id="3.60.120.10">
    <property type="entry name" value="Anthranilate synthase"/>
    <property type="match status" value="1"/>
</dbReference>
<dbReference type="InterPro" id="IPR019999">
    <property type="entry name" value="Anth_synth_I-like"/>
</dbReference>
<dbReference type="PANTHER" id="PTHR11236">
    <property type="entry name" value="AMINOBENZOATE/ANTHRANILATE SYNTHASE"/>
    <property type="match status" value="1"/>
</dbReference>
<dbReference type="AlphaFoldDB" id="A0A378I9T8"/>
<dbReference type="InterPro" id="IPR029062">
    <property type="entry name" value="Class_I_gatase-like"/>
</dbReference>
<evidence type="ECO:0000256" key="2">
    <source>
        <dbReference type="PIRNR" id="PIRNR036934"/>
    </source>
</evidence>
<dbReference type="InterPro" id="IPR010112">
    <property type="entry name" value="TrpE-G_bact"/>
</dbReference>
<proteinExistence type="predicted"/>
<evidence type="ECO:0000256" key="1">
    <source>
        <dbReference type="ARBA" id="ARBA00022962"/>
    </source>
</evidence>
<evidence type="ECO:0000259" key="3">
    <source>
        <dbReference type="Pfam" id="PF00117"/>
    </source>
</evidence>
<dbReference type="NCBIfam" id="TIGR01815">
    <property type="entry name" value="TrpE-clade3"/>
    <property type="match status" value="1"/>
</dbReference>
<dbReference type="RefSeq" id="WP_058524155.1">
    <property type="nucleotide sequence ID" value="NZ_CAAAHV010000047.1"/>
</dbReference>
<feature type="domain" description="Glutamine amidotransferase" evidence="3">
    <location>
        <begin position="521"/>
        <end position="696"/>
    </location>
</feature>
<evidence type="ECO:0000313" key="9">
    <source>
        <dbReference type="Proteomes" id="UP000255066"/>
    </source>
</evidence>
<evidence type="ECO:0000259" key="5">
    <source>
        <dbReference type="Pfam" id="PF04715"/>
    </source>
</evidence>
<sequence>MLQQVKTEGGVFIEFEQQSLVYKNAIEPLLDKLDSQRGALFASSFEYPGRYTCWDIGFYNPPMALVVKQQGASLQALNRRGEILLVIAHAALSRSSSIKITEVSKQSIHLEVKKTEKIFSEEERSQQPSVFTIIRCLVELFKLPEEPYLGLYGALGYDLIFQFEGLKQHKKRAENQREMVLYFPDEIYIVNHRKEEAFIRRYDFQFQGHSTQSLARDGQFSEYQADNKPDNFCDHEEGEYAAVVETAKKRFACGDLFEVVPSQTFYAHCPQRPSELFRKMREVNPSPYGFFINLGEEEYLVGASPEMYVRVTGNMVETCPISGTIKRGGDAIEDAHNIQLLLDSEKEASELTMCTDVDRNDKSRICEAGSVHVIGRRQIEMYSRLIHTVDHVRGTLRAGFDAVDAFLTHMWVVTVTGAPKLWAMDFIEAHEKSPRRWYAGAVGWFGFNGNLNTGLVLRTMRIQKGIAEIRVGATLLYDSDPVSEEQETRLKASAFLDLLRPVSKPAKNTVSQLTGKGKKILLIDHQDSFVHTLANYLRQTGAAVKTMRFDHALSCLESESFNLVVLSPGPGCPADFDLNKTIAAIIERSIPLFGVCLGLQGVVEYFGGKLETLSYPMHGKASEIKITNDTALFKGLGVSFTAGRYHSLYASRSELPAELKITAITEDGVIMAVEHRSKPIYAVQFHPETILSLANQAGFKIISNLMELINEHQGTIVE</sequence>
<reference evidence="7 9" key="2">
    <citation type="submission" date="2018-06" db="EMBL/GenBank/DDBJ databases">
        <authorList>
            <consortium name="Pathogen Informatics"/>
            <person name="Doyle S."/>
        </authorList>
    </citation>
    <scope>NUCLEOTIDE SEQUENCE [LARGE SCALE GENOMIC DNA]</scope>
    <source>
        <strain evidence="7 9">NCTC12437</strain>
    </source>
</reference>
<dbReference type="UniPathway" id="UPA00035">
    <property type="reaction ID" value="UER00040"/>
</dbReference>
<dbReference type="EMBL" id="UGNW01000001">
    <property type="protein sequence ID" value="STX31977.1"/>
    <property type="molecule type" value="Genomic_DNA"/>
</dbReference>
<reference evidence="6 8" key="1">
    <citation type="submission" date="2015-11" db="EMBL/GenBank/DDBJ databases">
        <title>Genomic analysis of 38 Legionella species identifies large and diverse effector repertoires.</title>
        <authorList>
            <person name="Burstein D."/>
            <person name="Amaro F."/>
            <person name="Zusman T."/>
            <person name="Lifshitz Z."/>
            <person name="Cohen O."/>
            <person name="Gilbert J.A."/>
            <person name="Pupko T."/>
            <person name="Shuman H.A."/>
            <person name="Segal G."/>
        </authorList>
    </citation>
    <scope>NUCLEOTIDE SEQUENCE [LARGE SCALE GENOMIC DNA]</scope>
    <source>
        <strain evidence="6 8">CDC#1407-AL-14</strain>
    </source>
</reference>
<dbReference type="NCBIfam" id="NF010081">
    <property type="entry name" value="PRK13566.1"/>
    <property type="match status" value="1"/>
</dbReference>
<protein>
    <recommendedName>
        <fullName evidence="2">Anthranilate synthase</fullName>
        <ecNumber evidence="2">4.1.3.27</ecNumber>
    </recommendedName>
</protein>
<keyword evidence="2" id="KW-0057">Aromatic amino acid biosynthesis</keyword>
<dbReference type="GO" id="GO:0000162">
    <property type="term" value="P:L-tryptophan biosynthetic process"/>
    <property type="evidence" value="ECO:0007669"/>
    <property type="project" value="UniProtKB-UniRule"/>
</dbReference>
<evidence type="ECO:0000313" key="8">
    <source>
        <dbReference type="Proteomes" id="UP000054735"/>
    </source>
</evidence>
<dbReference type="InterPro" id="IPR006221">
    <property type="entry name" value="TrpG/PapA_dom"/>
</dbReference>
<organism evidence="7 9">
    <name type="scientific">Legionella birminghamensis</name>
    <dbReference type="NCBI Taxonomy" id="28083"/>
    <lineage>
        <taxon>Bacteria</taxon>
        <taxon>Pseudomonadati</taxon>
        <taxon>Pseudomonadota</taxon>
        <taxon>Gammaproteobacteria</taxon>
        <taxon>Legionellales</taxon>
        <taxon>Legionellaceae</taxon>
        <taxon>Legionella</taxon>
    </lineage>
</organism>
<dbReference type="InterPro" id="IPR006805">
    <property type="entry name" value="Anth_synth_I_N"/>
</dbReference>
<evidence type="ECO:0000313" key="7">
    <source>
        <dbReference type="EMBL" id="STX31977.1"/>
    </source>
</evidence>
<dbReference type="STRING" id="28083.Lbir_2150"/>
<dbReference type="SUPFAM" id="SSF56322">
    <property type="entry name" value="ADC synthase"/>
    <property type="match status" value="1"/>
</dbReference>
<dbReference type="NCBIfam" id="TIGR00566">
    <property type="entry name" value="trpG_papA"/>
    <property type="match status" value="1"/>
</dbReference>
<accession>A0A378I9T8</accession>
<dbReference type="PRINTS" id="PR00096">
    <property type="entry name" value="GATASE"/>
</dbReference>
<dbReference type="GO" id="GO:0004049">
    <property type="term" value="F:anthranilate synthase activity"/>
    <property type="evidence" value="ECO:0007669"/>
    <property type="project" value="UniProtKB-UniRule"/>
</dbReference>
<dbReference type="Proteomes" id="UP000054735">
    <property type="component" value="Unassembled WGS sequence"/>
</dbReference>
<comment type="pathway">
    <text evidence="2">Amino-acid biosynthesis; L-tryptophan biosynthesis; L-tryptophan from chorismate: step 1/5.</text>
</comment>
<dbReference type="EMBL" id="LNXT01000040">
    <property type="protein sequence ID" value="KTC69411.1"/>
    <property type="molecule type" value="Genomic_DNA"/>
</dbReference>
<dbReference type="InterPro" id="IPR015890">
    <property type="entry name" value="Chorismate_C"/>
</dbReference>
<dbReference type="InterPro" id="IPR017926">
    <property type="entry name" value="GATASE"/>
</dbReference>
<dbReference type="Pfam" id="PF00117">
    <property type="entry name" value="GATase"/>
    <property type="match status" value="1"/>
</dbReference>
<keyword evidence="2" id="KW-0028">Amino-acid biosynthesis</keyword>
<dbReference type="InterPro" id="IPR005801">
    <property type="entry name" value="ADC_synthase"/>
</dbReference>
<feature type="domain" description="Chorismate-utilising enzyme C-terminal" evidence="4">
    <location>
        <begin position="239"/>
        <end position="491"/>
    </location>
</feature>